<keyword evidence="14" id="KW-1185">Reference proteome</keyword>
<dbReference type="PANTHER" id="PTHR43445">
    <property type="entry name" value="UDP-N-ACETYLMURAMATE--L-ALANINE LIGASE-RELATED"/>
    <property type="match status" value="1"/>
</dbReference>
<keyword evidence="7" id="KW-0131">Cell cycle</keyword>
<dbReference type="PANTHER" id="PTHR43445:SF5">
    <property type="entry name" value="UDP-N-ACETYLMURAMATE--L-ALANYL-GAMMA-D-GLUTAMYL-MESO-2,6-DIAMINOHEPTANDIOATE LIGASE"/>
    <property type="match status" value="1"/>
</dbReference>
<proteinExistence type="predicted"/>
<dbReference type="SUPFAM" id="SSF53623">
    <property type="entry name" value="MurD-like peptide ligases, catalytic domain"/>
    <property type="match status" value="1"/>
</dbReference>
<feature type="domain" description="Mur ligase central" evidence="12">
    <location>
        <begin position="121"/>
        <end position="307"/>
    </location>
</feature>
<name>A0A3N1VPR8_9BACT</name>
<dbReference type="InterPro" id="IPR000713">
    <property type="entry name" value="Mur_ligase_N"/>
</dbReference>
<dbReference type="Gene3D" id="3.40.1190.10">
    <property type="entry name" value="Mur-like, catalytic domain"/>
    <property type="match status" value="1"/>
</dbReference>
<dbReference type="OrthoDB" id="9804126at2"/>
<evidence type="ECO:0000313" key="13">
    <source>
        <dbReference type="EMBL" id="ROR03038.1"/>
    </source>
</evidence>
<dbReference type="InterPro" id="IPR004101">
    <property type="entry name" value="Mur_ligase_C"/>
</dbReference>
<feature type="domain" description="Mur ligase C-terminal" evidence="11">
    <location>
        <begin position="329"/>
        <end position="461"/>
    </location>
</feature>
<protein>
    <submittedName>
        <fullName evidence="13">UDP-N-acetylmuramate--L-alanine ligase</fullName>
    </submittedName>
</protein>
<keyword evidence="5" id="KW-0133">Cell shape</keyword>
<dbReference type="Pfam" id="PF08245">
    <property type="entry name" value="Mur_ligase_M"/>
    <property type="match status" value="1"/>
</dbReference>
<keyword evidence="9" id="KW-0812">Transmembrane</keyword>
<accession>A0A3N1VPR8</accession>
<dbReference type="GO" id="GO:0008360">
    <property type="term" value="P:regulation of cell shape"/>
    <property type="evidence" value="ECO:0007669"/>
    <property type="project" value="UniProtKB-KW"/>
</dbReference>
<dbReference type="EMBL" id="RJVA01000009">
    <property type="protein sequence ID" value="ROR03038.1"/>
    <property type="molecule type" value="Genomic_DNA"/>
</dbReference>
<evidence type="ECO:0000256" key="3">
    <source>
        <dbReference type="ARBA" id="ARBA00022741"/>
    </source>
</evidence>
<dbReference type="GO" id="GO:0016881">
    <property type="term" value="F:acid-amino acid ligase activity"/>
    <property type="evidence" value="ECO:0007669"/>
    <property type="project" value="InterPro"/>
</dbReference>
<keyword evidence="1 13" id="KW-0436">Ligase</keyword>
<evidence type="ECO:0000256" key="4">
    <source>
        <dbReference type="ARBA" id="ARBA00022840"/>
    </source>
</evidence>
<evidence type="ECO:0000259" key="10">
    <source>
        <dbReference type="Pfam" id="PF01225"/>
    </source>
</evidence>
<keyword evidence="9" id="KW-0472">Membrane</keyword>
<evidence type="ECO:0000256" key="8">
    <source>
        <dbReference type="ARBA" id="ARBA00023316"/>
    </source>
</evidence>
<evidence type="ECO:0000259" key="12">
    <source>
        <dbReference type="Pfam" id="PF08245"/>
    </source>
</evidence>
<gene>
    <name evidence="13" type="ORF">EDC27_0293</name>
</gene>
<dbReference type="InterPro" id="IPR050061">
    <property type="entry name" value="MurCDEF_pg_biosynth"/>
</dbReference>
<dbReference type="Gene3D" id="3.90.190.20">
    <property type="entry name" value="Mur ligase, C-terminal domain"/>
    <property type="match status" value="1"/>
</dbReference>
<dbReference type="GO" id="GO:0071555">
    <property type="term" value="P:cell wall organization"/>
    <property type="evidence" value="ECO:0007669"/>
    <property type="project" value="UniProtKB-KW"/>
</dbReference>
<evidence type="ECO:0000256" key="1">
    <source>
        <dbReference type="ARBA" id="ARBA00022598"/>
    </source>
</evidence>
<keyword evidence="9" id="KW-1133">Transmembrane helix</keyword>
<dbReference type="Pfam" id="PF01225">
    <property type="entry name" value="Mur_ligase"/>
    <property type="match status" value="1"/>
</dbReference>
<feature type="domain" description="Mur ligase N-terminal catalytic" evidence="10">
    <location>
        <begin position="15"/>
        <end position="110"/>
    </location>
</feature>
<evidence type="ECO:0000256" key="2">
    <source>
        <dbReference type="ARBA" id="ARBA00022618"/>
    </source>
</evidence>
<dbReference type="InterPro" id="IPR013221">
    <property type="entry name" value="Mur_ligase_cen"/>
</dbReference>
<evidence type="ECO:0000313" key="14">
    <source>
        <dbReference type="Proteomes" id="UP000276223"/>
    </source>
</evidence>
<keyword evidence="4" id="KW-0067">ATP-binding</keyword>
<keyword evidence="6" id="KW-0573">Peptidoglycan synthesis</keyword>
<dbReference type="Gene3D" id="3.40.50.720">
    <property type="entry name" value="NAD(P)-binding Rossmann-like Domain"/>
    <property type="match status" value="1"/>
</dbReference>
<dbReference type="InterPro" id="IPR036615">
    <property type="entry name" value="Mur_ligase_C_dom_sf"/>
</dbReference>
<evidence type="ECO:0000259" key="11">
    <source>
        <dbReference type="Pfam" id="PF02875"/>
    </source>
</evidence>
<comment type="caution">
    <text evidence="13">The sequence shown here is derived from an EMBL/GenBank/DDBJ whole genome shotgun (WGS) entry which is preliminary data.</text>
</comment>
<keyword evidence="3" id="KW-0547">Nucleotide-binding</keyword>
<dbReference type="InterPro" id="IPR036565">
    <property type="entry name" value="Mur-like_cat_sf"/>
</dbReference>
<dbReference type="SUPFAM" id="SSF53244">
    <property type="entry name" value="MurD-like peptide ligases, peptide-binding domain"/>
    <property type="match status" value="1"/>
</dbReference>
<evidence type="ECO:0000256" key="6">
    <source>
        <dbReference type="ARBA" id="ARBA00022984"/>
    </source>
</evidence>
<dbReference type="GO" id="GO:0009252">
    <property type="term" value="P:peptidoglycan biosynthetic process"/>
    <property type="evidence" value="ECO:0007669"/>
    <property type="project" value="UniProtKB-KW"/>
</dbReference>
<keyword evidence="8" id="KW-0961">Cell wall biogenesis/degradation</keyword>
<evidence type="ECO:0000256" key="9">
    <source>
        <dbReference type="SAM" id="Phobius"/>
    </source>
</evidence>
<evidence type="ECO:0000256" key="7">
    <source>
        <dbReference type="ARBA" id="ARBA00023306"/>
    </source>
</evidence>
<dbReference type="Proteomes" id="UP000276223">
    <property type="component" value="Unassembled WGS sequence"/>
</dbReference>
<keyword evidence="2" id="KW-0132">Cell division</keyword>
<dbReference type="GO" id="GO:0005524">
    <property type="term" value="F:ATP binding"/>
    <property type="evidence" value="ECO:0007669"/>
    <property type="project" value="UniProtKB-KW"/>
</dbReference>
<reference evidence="13 14" key="1">
    <citation type="submission" date="2018-11" db="EMBL/GenBank/DDBJ databases">
        <title>Genomic Encyclopedia of Type Strains, Phase IV (KMG-IV): sequencing the most valuable type-strain genomes for metagenomic binning, comparative biology and taxonomic classification.</title>
        <authorList>
            <person name="Goeker M."/>
        </authorList>
    </citation>
    <scope>NUCLEOTIDE SEQUENCE [LARGE SCALE GENOMIC DNA]</scope>
    <source>
        <strain evidence="13 14">DSM 22027</strain>
    </source>
</reference>
<dbReference type="AlphaFoldDB" id="A0A3N1VPR8"/>
<organism evidence="13 14">
    <name type="scientific">Desulfosoma caldarium</name>
    <dbReference type="NCBI Taxonomy" id="610254"/>
    <lineage>
        <taxon>Bacteria</taxon>
        <taxon>Pseudomonadati</taxon>
        <taxon>Thermodesulfobacteriota</taxon>
        <taxon>Syntrophobacteria</taxon>
        <taxon>Syntrophobacterales</taxon>
        <taxon>Syntrophobacteraceae</taxon>
        <taxon>Desulfosoma</taxon>
    </lineage>
</organism>
<dbReference type="SUPFAM" id="SSF51984">
    <property type="entry name" value="MurCD N-terminal domain"/>
    <property type="match status" value="1"/>
</dbReference>
<evidence type="ECO:0000256" key="5">
    <source>
        <dbReference type="ARBA" id="ARBA00022960"/>
    </source>
</evidence>
<dbReference type="GO" id="GO:0051301">
    <property type="term" value="P:cell division"/>
    <property type="evidence" value="ECO:0007669"/>
    <property type="project" value="UniProtKB-KW"/>
</dbReference>
<sequence length="498" mass="55817">MKSMTSADLQRRTRLYFMGICGIAMGTLAAMLKDSGYEVLGSDTQVYPPMSTFLAEKGIPVLSGWNPQNLEQAKPQVAIVGNVIRRDNPEAQRAKELGLPLWSMPQALDHFFFPGRKNLVVCGTHGKTTTAGLLGWILEQADLDPTVFVGGFVRTWRRSYRIGEGPFMVLEGDEYDTAFFDKHAKFLRYKPWLAVVTGIEFDHADIYRDLEHVMDAFRALSRLIPADGYLVIHGDDPRCAELAALCPGTVITYGTSSRCQWRLVDCATQNGAVVFTARSPDGAPHRVTSPLPGRHNALNTIAAMAVCRLLNVPTETLLKAVDRFGGMKRRQEVIYQSNEIVVLDDFAHHPTAVKETIQAVKAFYPHRRLLALFEPRTNSSRRRFFQHEYANAFHGASWVGIKEPKGFHSIAVEERLDTEQLVKDIQERSAPAHLFVEGKPVLPSLLEHIEPKDVVLLMSNGSMDGLPMELCQALQAREQKVLMQKRIENRRKSGRHAS</sequence>
<feature type="transmembrane region" description="Helical" evidence="9">
    <location>
        <begin position="15"/>
        <end position="32"/>
    </location>
</feature>
<dbReference type="Pfam" id="PF02875">
    <property type="entry name" value="Mur_ligase_C"/>
    <property type="match status" value="1"/>
</dbReference>